<dbReference type="RefSeq" id="XP_026728371.1">
    <property type="nucleotide sequence ID" value="XM_026872570.1"/>
</dbReference>
<evidence type="ECO:0000313" key="4">
    <source>
        <dbReference type="Proteomes" id="UP000322000"/>
    </source>
</evidence>
<dbReference type="AlphaFoldDB" id="A0A7E5VJJ2"/>
<proteinExistence type="inferred from homology"/>
<evidence type="ECO:0000256" key="1">
    <source>
        <dbReference type="ARBA" id="ARBA00006432"/>
    </source>
</evidence>
<dbReference type="OrthoDB" id="2962993at2759"/>
<dbReference type="InterPro" id="IPR045851">
    <property type="entry name" value="AMP-bd_C_sf"/>
</dbReference>
<dbReference type="Pfam" id="PF00501">
    <property type="entry name" value="AMP-binding"/>
    <property type="match status" value="1"/>
</dbReference>
<dbReference type="Gene3D" id="3.30.300.30">
    <property type="match status" value="1"/>
</dbReference>
<protein>
    <submittedName>
        <fullName evidence="5">Acyl-CoA synthetase family member 3, mitochondrial</fullName>
    </submittedName>
</protein>
<reference evidence="5" key="1">
    <citation type="submission" date="2025-08" db="UniProtKB">
        <authorList>
            <consortium name="RefSeq"/>
        </authorList>
    </citation>
    <scope>IDENTIFICATION</scope>
</reference>
<dbReference type="InterPro" id="IPR025110">
    <property type="entry name" value="AMP-bd_C"/>
</dbReference>
<dbReference type="CTD" id="197322"/>
<dbReference type="Gene3D" id="3.40.50.12780">
    <property type="entry name" value="N-terminal domain of ligase-like"/>
    <property type="match status" value="1"/>
</dbReference>
<dbReference type="PANTHER" id="PTHR43201:SF8">
    <property type="entry name" value="ACYL-COA SYNTHETASE FAMILY MEMBER 3"/>
    <property type="match status" value="1"/>
</dbReference>
<dbReference type="FunCoup" id="A0A7E5VJJ2">
    <property type="interactions" value="787"/>
</dbReference>
<feature type="domain" description="AMP-dependent synthetase/ligase" evidence="2">
    <location>
        <begin position="68"/>
        <end position="427"/>
    </location>
</feature>
<sequence length="647" mass="71945">MNTVIKSFSNMEVSCRAARILNRLLRKPIGVTSYRNITGTAVKEDVNTELLTVFNRDIKDGGVVPVFRRALLFPTRVALQDELGIYTYAGLHQAATVLAQEIAAQLVGETEKTIAYMCNNDASHVIVQWAIWMTGNIAVPLTPLHPPDMLKYYLTDSTSSLVICTQEYEKVLRPITLEMHKPLLITGRDKELTAQLYQPNSAFFKPKADDNLTDFGRTNSWYGNNDALIIYTSGTTSKPKGVIWSHSMLQTQISSLHSAWQYSANDVVLHTLPLHHIHGQLNSLNASLAAGARLRMLPSFVSHSVWSRLLGMGERDETKVTVFHGVPAMYARLVADHERMFADSKTKEYVRTTLASRMRLMCAGSAPLPATLFLKWEEISGMRLLERFGMSEVGMALSNPYKPAEARAVGCVGLPLPGVAARVASVREDTGEIEPVVTVETPLPETQICLDRLGLSSKDFFVESENFEWKEPKVTIHKEVSDGVYQGELLIKGPAVFSRYLNRVPKLDESDFTKDGWFRTGDTAAYQDGKFKILGRTSIDIIKTGGYKVSALQVESAILDHPSIADVAILGVEDENYGEIISAVVVIKDEAKLTLQELKESAGKKLAPYQLPKTMLIVDQMPRNAMGKLDKKEIRKVFGKQLLLKKK</sequence>
<evidence type="ECO:0000313" key="5">
    <source>
        <dbReference type="RefSeq" id="XP_026728371.1"/>
    </source>
</evidence>
<dbReference type="GO" id="GO:0031956">
    <property type="term" value="F:medium-chain fatty acid-CoA ligase activity"/>
    <property type="evidence" value="ECO:0007669"/>
    <property type="project" value="TreeGrafter"/>
</dbReference>
<dbReference type="Gene3D" id="2.30.38.10">
    <property type="entry name" value="Luciferase, Domain 3"/>
    <property type="match status" value="1"/>
</dbReference>
<dbReference type="GO" id="GO:0006631">
    <property type="term" value="P:fatty acid metabolic process"/>
    <property type="evidence" value="ECO:0007669"/>
    <property type="project" value="TreeGrafter"/>
</dbReference>
<keyword evidence="4" id="KW-1185">Reference proteome</keyword>
<dbReference type="GeneID" id="113494291"/>
<gene>
    <name evidence="5" type="primary">LOC113494291</name>
</gene>
<dbReference type="PANTHER" id="PTHR43201">
    <property type="entry name" value="ACYL-COA SYNTHETASE"/>
    <property type="match status" value="1"/>
</dbReference>
<dbReference type="InterPro" id="IPR020845">
    <property type="entry name" value="AMP-binding_CS"/>
</dbReference>
<feature type="domain" description="AMP-binding enzyme C-terminal" evidence="3">
    <location>
        <begin position="553"/>
        <end position="628"/>
    </location>
</feature>
<dbReference type="PROSITE" id="PS00455">
    <property type="entry name" value="AMP_BINDING"/>
    <property type="match status" value="1"/>
</dbReference>
<comment type="similarity">
    <text evidence="1">Belongs to the ATP-dependent AMP-binding enzyme family.</text>
</comment>
<name>A0A7E5VJJ2_TRINI</name>
<organism evidence="4 5">
    <name type="scientific">Trichoplusia ni</name>
    <name type="common">Cabbage looper</name>
    <dbReference type="NCBI Taxonomy" id="7111"/>
    <lineage>
        <taxon>Eukaryota</taxon>
        <taxon>Metazoa</taxon>
        <taxon>Ecdysozoa</taxon>
        <taxon>Arthropoda</taxon>
        <taxon>Hexapoda</taxon>
        <taxon>Insecta</taxon>
        <taxon>Pterygota</taxon>
        <taxon>Neoptera</taxon>
        <taxon>Endopterygota</taxon>
        <taxon>Lepidoptera</taxon>
        <taxon>Glossata</taxon>
        <taxon>Ditrysia</taxon>
        <taxon>Noctuoidea</taxon>
        <taxon>Noctuidae</taxon>
        <taxon>Plusiinae</taxon>
        <taxon>Trichoplusia</taxon>
    </lineage>
</organism>
<accession>A0A7E5VJJ2</accession>
<dbReference type="Pfam" id="PF13193">
    <property type="entry name" value="AMP-binding_C"/>
    <property type="match status" value="1"/>
</dbReference>
<dbReference type="InParanoid" id="A0A7E5VJJ2"/>
<dbReference type="InterPro" id="IPR042099">
    <property type="entry name" value="ANL_N_sf"/>
</dbReference>
<dbReference type="KEGG" id="tnl:113494291"/>
<evidence type="ECO:0000259" key="2">
    <source>
        <dbReference type="Pfam" id="PF00501"/>
    </source>
</evidence>
<dbReference type="Proteomes" id="UP000322000">
    <property type="component" value="Chromosome 5"/>
</dbReference>
<dbReference type="SUPFAM" id="SSF56801">
    <property type="entry name" value="Acetyl-CoA synthetase-like"/>
    <property type="match status" value="1"/>
</dbReference>
<dbReference type="InterPro" id="IPR000873">
    <property type="entry name" value="AMP-dep_synth/lig_dom"/>
</dbReference>
<evidence type="ECO:0000259" key="3">
    <source>
        <dbReference type="Pfam" id="PF13193"/>
    </source>
</evidence>